<dbReference type="InterPro" id="IPR051534">
    <property type="entry name" value="CBASS_pafABC_assoc_protein"/>
</dbReference>
<dbReference type="Pfam" id="PF13280">
    <property type="entry name" value="WYL"/>
    <property type="match status" value="1"/>
</dbReference>
<evidence type="ECO:0000313" key="3">
    <source>
        <dbReference type="Proteomes" id="UP000330809"/>
    </source>
</evidence>
<dbReference type="AlphaFoldDB" id="A0A449IRH1"/>
<accession>A0A449IRH1</accession>
<reference evidence="2 3" key="1">
    <citation type="submission" date="2019-02" db="EMBL/GenBank/DDBJ databases">
        <authorList>
            <consortium name="Pathogen Informatics"/>
        </authorList>
    </citation>
    <scope>NUCLEOTIDE SEQUENCE [LARGE SCALE GENOMIC DNA]</scope>
    <source>
        <strain evidence="2 3">3012STDY7103891</strain>
    </source>
</reference>
<evidence type="ECO:0000259" key="1">
    <source>
        <dbReference type="Pfam" id="PF13280"/>
    </source>
</evidence>
<sequence>MPSAKTHSALSRQWELLQHLPKRAPGITVSELLSRLVSAGYSISRRSVERDLRDLSVVFPLQCNNGGTPFGWYWKPGVSVELQGITLAEAVSLTLVEDAIRPLLPGSMLSVLEPRFEHARQKLKGLEDGNPTARWPDKVASVRPDFNLHAPQILAETLEALQHAVISEQQVHCHYYSAHTNKISELTLNPLAIVQRGLITYLIATAAPYTDVRQFAVHRFREVTVLDTQCQGVASFELHTYLAAFGTHDQRAQQAFNLSARAFIQIINRHARLAQALQLRFQHFARWLIGHKRSQVQKTQYLPQLVEMPSIVFIISDGAQCLEGGRREQDDLTAAPFAEHLTGNYRMLTAIGLIKQTFEALKLVEDEQVRV</sequence>
<dbReference type="PANTHER" id="PTHR34580">
    <property type="match status" value="1"/>
</dbReference>
<protein>
    <submittedName>
        <fullName evidence="2">Transcriptional factor MdcH</fullName>
    </submittedName>
</protein>
<feature type="domain" description="WYL" evidence="1">
    <location>
        <begin position="156"/>
        <end position="225"/>
    </location>
</feature>
<dbReference type="InterPro" id="IPR026881">
    <property type="entry name" value="WYL_dom"/>
</dbReference>
<dbReference type="RefSeq" id="WP_240043269.1">
    <property type="nucleotide sequence ID" value="NZ_CAACYJ010000040.1"/>
</dbReference>
<dbReference type="Proteomes" id="UP000330809">
    <property type="component" value="Unassembled WGS sequence"/>
</dbReference>
<evidence type="ECO:0000313" key="2">
    <source>
        <dbReference type="EMBL" id="VFB22012.1"/>
    </source>
</evidence>
<dbReference type="EMBL" id="CAACYJ010000040">
    <property type="protein sequence ID" value="VFB22012.1"/>
    <property type="molecule type" value="Genomic_DNA"/>
</dbReference>
<gene>
    <name evidence="2" type="ORF">NCTC10754_04696</name>
</gene>
<proteinExistence type="predicted"/>
<name>A0A449IRH1_PSEFR</name>
<dbReference type="PANTHER" id="PTHR34580:SF1">
    <property type="entry name" value="PROTEIN PAFC"/>
    <property type="match status" value="1"/>
</dbReference>
<organism evidence="2 3">
    <name type="scientific">Pseudomonas fragi</name>
    <dbReference type="NCBI Taxonomy" id="296"/>
    <lineage>
        <taxon>Bacteria</taxon>
        <taxon>Pseudomonadati</taxon>
        <taxon>Pseudomonadota</taxon>
        <taxon>Gammaproteobacteria</taxon>
        <taxon>Pseudomonadales</taxon>
        <taxon>Pseudomonadaceae</taxon>
        <taxon>Pseudomonas</taxon>
    </lineage>
</organism>
<dbReference type="PROSITE" id="PS52050">
    <property type="entry name" value="WYL"/>
    <property type="match status" value="1"/>
</dbReference>